<evidence type="ECO:0000313" key="2">
    <source>
        <dbReference type="Proteomes" id="UP000683925"/>
    </source>
</evidence>
<dbReference type="AlphaFoldDB" id="A0A8S1WVI4"/>
<sequence length="167" mass="19526">MFDKIIDSLEIAVFSTNQDKFLIILGQMAIPNSNLPQIKFTLLSSHQQKLIFQNKVLKYQDKKYLNEFYYFEQLMNLNGAMLFFENGKISKYKNQLNQLRMRTIIINIHLSLGSPSVNKVLRQDNKKQNQIAIGSLNPGCFSHILRYQHFIEGITLFLMDAKTRQAY</sequence>
<dbReference type="EMBL" id="CAJJDP010000104">
    <property type="protein sequence ID" value="CAD8193352.1"/>
    <property type="molecule type" value="Genomic_DNA"/>
</dbReference>
<protein>
    <submittedName>
        <fullName evidence="1">Uncharacterized protein</fullName>
    </submittedName>
</protein>
<evidence type="ECO:0000313" key="1">
    <source>
        <dbReference type="EMBL" id="CAD8193352.1"/>
    </source>
</evidence>
<accession>A0A8S1WVI4</accession>
<dbReference type="Proteomes" id="UP000683925">
    <property type="component" value="Unassembled WGS sequence"/>
</dbReference>
<organism evidence="1 2">
    <name type="scientific">Paramecium octaurelia</name>
    <dbReference type="NCBI Taxonomy" id="43137"/>
    <lineage>
        <taxon>Eukaryota</taxon>
        <taxon>Sar</taxon>
        <taxon>Alveolata</taxon>
        <taxon>Ciliophora</taxon>
        <taxon>Intramacronucleata</taxon>
        <taxon>Oligohymenophorea</taxon>
        <taxon>Peniculida</taxon>
        <taxon>Parameciidae</taxon>
        <taxon>Paramecium</taxon>
    </lineage>
</organism>
<reference evidence="1" key="1">
    <citation type="submission" date="2021-01" db="EMBL/GenBank/DDBJ databases">
        <authorList>
            <consortium name="Genoscope - CEA"/>
            <person name="William W."/>
        </authorList>
    </citation>
    <scope>NUCLEOTIDE SEQUENCE</scope>
</reference>
<gene>
    <name evidence="1" type="ORF">POCTA_138.1.T1040103</name>
</gene>
<name>A0A8S1WVI4_PAROT</name>
<keyword evidence="2" id="KW-1185">Reference proteome</keyword>
<comment type="caution">
    <text evidence="1">The sequence shown here is derived from an EMBL/GenBank/DDBJ whole genome shotgun (WGS) entry which is preliminary data.</text>
</comment>
<proteinExistence type="predicted"/>